<dbReference type="STRING" id="1653476.THC_0751"/>
<dbReference type="PANTHER" id="PTHR43627:SF1">
    <property type="entry name" value="COBALT TRANSPORT PROTEIN CBIM"/>
    <property type="match status" value="1"/>
</dbReference>
<feature type="transmembrane region" description="Helical" evidence="11">
    <location>
        <begin position="74"/>
        <end position="102"/>
    </location>
</feature>
<feature type="transmembrane region" description="Helical" evidence="11">
    <location>
        <begin position="178"/>
        <end position="205"/>
    </location>
</feature>
<dbReference type="AlphaFoldDB" id="A0A0U4N1M7"/>
<evidence type="ECO:0000313" key="12">
    <source>
        <dbReference type="EMBL" id="BAU23142.1"/>
    </source>
</evidence>
<gene>
    <name evidence="12" type="ORF">THC_0751</name>
</gene>
<feature type="transmembrane region" description="Helical" evidence="11">
    <location>
        <begin position="148"/>
        <end position="166"/>
    </location>
</feature>
<evidence type="ECO:0000256" key="8">
    <source>
        <dbReference type="ARBA" id="ARBA00023065"/>
    </source>
</evidence>
<dbReference type="GO" id="GO:0009236">
    <property type="term" value="P:cobalamin biosynthetic process"/>
    <property type="evidence" value="ECO:0007669"/>
    <property type="project" value="UniProtKB-KW"/>
</dbReference>
<protein>
    <submittedName>
        <fullName evidence="12">Cobalt transport protein CbiM</fullName>
    </submittedName>
</protein>
<name>A0A0U4N1M7_9BACT</name>
<dbReference type="Gene3D" id="1.10.1760.20">
    <property type="match status" value="1"/>
</dbReference>
<dbReference type="KEGG" id="cthi:THC_0751"/>
<evidence type="ECO:0000256" key="10">
    <source>
        <dbReference type="ARBA" id="ARBA00023285"/>
    </source>
</evidence>
<keyword evidence="6 11" id="KW-0812">Transmembrane</keyword>
<dbReference type="Pfam" id="PF01891">
    <property type="entry name" value="CbiM"/>
    <property type="match status" value="1"/>
</dbReference>
<dbReference type="NCBIfam" id="NF006184">
    <property type="entry name" value="PRK08319.1"/>
    <property type="match status" value="1"/>
</dbReference>
<dbReference type="GO" id="GO:0043190">
    <property type="term" value="C:ATP-binding cassette (ABC) transporter complex"/>
    <property type="evidence" value="ECO:0007669"/>
    <property type="project" value="InterPro"/>
</dbReference>
<accession>A0A0U4N1M7</accession>
<dbReference type="GO" id="GO:0006824">
    <property type="term" value="P:cobalt ion transport"/>
    <property type="evidence" value="ECO:0007669"/>
    <property type="project" value="UniProtKB-KW"/>
</dbReference>
<keyword evidence="7 11" id="KW-1133">Transmembrane helix</keyword>
<feature type="transmembrane region" description="Helical" evidence="11">
    <location>
        <begin position="109"/>
        <end position="128"/>
    </location>
</feature>
<sequence>MHISEGILPLSWAGLWWAGTLGALAISFKNLKRNLQDYPEKKAVFAFITALVFLFSVVPIPVPFSGTCSHPVGIAVAVFVLGLSGSIISGFIVLLLQALFLAHGGLSTLGANAFSMAIMGSISAYLVIRLTQNLGFPLYMKGFLAGLLADWITYLTTAIQLALALKGEESVSSLFIKVLLAFIPTQVPLGILEAIITGALVTAIYKRRKDLFAFEGLKTIKGVVK</sequence>
<evidence type="ECO:0000256" key="6">
    <source>
        <dbReference type="ARBA" id="ARBA00022692"/>
    </source>
</evidence>
<keyword evidence="10" id="KW-0170">Cobalt</keyword>
<feature type="transmembrane region" description="Helical" evidence="11">
    <location>
        <begin position="12"/>
        <end position="31"/>
    </location>
</feature>
<evidence type="ECO:0000256" key="4">
    <source>
        <dbReference type="ARBA" id="ARBA00022475"/>
    </source>
</evidence>
<comment type="subcellular location">
    <subcellularLocation>
        <location evidence="1">Cell membrane</location>
        <topology evidence="1">Multi-pass membrane protein</topology>
    </subcellularLocation>
</comment>
<evidence type="ECO:0000256" key="2">
    <source>
        <dbReference type="ARBA" id="ARBA00022426"/>
    </source>
</evidence>
<evidence type="ECO:0000313" key="13">
    <source>
        <dbReference type="Proteomes" id="UP000068196"/>
    </source>
</evidence>
<dbReference type="InterPro" id="IPR018024">
    <property type="entry name" value="CbiM"/>
</dbReference>
<evidence type="ECO:0000256" key="3">
    <source>
        <dbReference type="ARBA" id="ARBA00022448"/>
    </source>
</evidence>
<evidence type="ECO:0000256" key="5">
    <source>
        <dbReference type="ARBA" id="ARBA00022573"/>
    </source>
</evidence>
<dbReference type="EMBL" id="AP014945">
    <property type="protein sequence ID" value="BAU23142.1"/>
    <property type="molecule type" value="Genomic_DNA"/>
</dbReference>
<proteinExistence type="predicted"/>
<keyword evidence="13" id="KW-1185">Reference proteome</keyword>
<dbReference type="Proteomes" id="UP000068196">
    <property type="component" value="Chromosome"/>
</dbReference>
<evidence type="ECO:0000256" key="11">
    <source>
        <dbReference type="SAM" id="Phobius"/>
    </source>
</evidence>
<dbReference type="PATRIC" id="fig|1653476.3.peg.776"/>
<evidence type="ECO:0000256" key="9">
    <source>
        <dbReference type="ARBA" id="ARBA00023136"/>
    </source>
</evidence>
<evidence type="ECO:0000256" key="1">
    <source>
        <dbReference type="ARBA" id="ARBA00004651"/>
    </source>
</evidence>
<reference evidence="12 13" key="1">
    <citation type="journal article" date="2016" name="Int. J. Syst. Evol. Microbiol.">
        <title>Caldimicrobium thiodismutans sp. nov., a sulfur-disproportionating bacterium isolated from a hot spring, and emended description of the genus Caldimicrobium.</title>
        <authorList>
            <person name="Kojima H."/>
            <person name="Umezawa K."/>
            <person name="Fukui M."/>
        </authorList>
    </citation>
    <scope>NUCLEOTIDE SEQUENCE [LARGE SCALE GENOMIC DNA]</scope>
    <source>
        <strain evidence="12 13">TF1</strain>
    </source>
</reference>
<keyword evidence="9 11" id="KW-0472">Membrane</keyword>
<keyword evidence="8" id="KW-0406">Ion transport</keyword>
<keyword evidence="5" id="KW-0169">Cobalamin biosynthesis</keyword>
<dbReference type="OrthoDB" id="9809846at2"/>
<keyword evidence="4" id="KW-1003">Cell membrane</keyword>
<dbReference type="InterPro" id="IPR002751">
    <property type="entry name" value="CbiM/NikMN"/>
</dbReference>
<dbReference type="RefSeq" id="WP_082706267.1">
    <property type="nucleotide sequence ID" value="NZ_AP014945.1"/>
</dbReference>
<dbReference type="PANTHER" id="PTHR43627">
    <property type="match status" value="1"/>
</dbReference>
<keyword evidence="2" id="KW-0171">Cobalt transport</keyword>
<feature type="transmembrane region" description="Helical" evidence="11">
    <location>
        <begin position="43"/>
        <end position="62"/>
    </location>
</feature>
<evidence type="ECO:0000256" key="7">
    <source>
        <dbReference type="ARBA" id="ARBA00022989"/>
    </source>
</evidence>
<organism evidence="12 13">
    <name type="scientific">Caldimicrobium thiodismutans</name>
    <dbReference type="NCBI Taxonomy" id="1653476"/>
    <lineage>
        <taxon>Bacteria</taxon>
        <taxon>Pseudomonadati</taxon>
        <taxon>Thermodesulfobacteriota</taxon>
        <taxon>Thermodesulfobacteria</taxon>
        <taxon>Thermodesulfobacteriales</taxon>
        <taxon>Thermodesulfobacteriaceae</taxon>
        <taxon>Caldimicrobium</taxon>
    </lineage>
</organism>
<keyword evidence="3" id="KW-0813">Transport</keyword>
<reference evidence="13" key="2">
    <citation type="journal article" date="2016" name="Int. J. Syst. Evol. Microbiol.">
        <title>Caldimicrobium thiodismutans sp. nov., a sulfur-disproportionating bacterium isolated from a hot spring.</title>
        <authorList>
            <person name="Kojima H."/>
            <person name="Umezawa K."/>
            <person name="Fukui M."/>
        </authorList>
    </citation>
    <scope>NUCLEOTIDE SEQUENCE [LARGE SCALE GENOMIC DNA]</scope>
    <source>
        <strain evidence="13">TF1</strain>
    </source>
</reference>